<dbReference type="KEGG" id="ljn:T285_04885"/>
<dbReference type="InterPro" id="IPR036388">
    <property type="entry name" value="WH-like_DNA-bd_sf"/>
</dbReference>
<dbReference type="SMART" id="SM00347">
    <property type="entry name" value="HTH_MARR"/>
    <property type="match status" value="1"/>
</dbReference>
<sequence length="140" mass="15931">MVNKMNVLIFNSVSENIKRVINKKCGLNLSQTRLLLFFDHHQNETLTMGELAQELSISLSTLSRQIKQKKTASLIKVERSKKDSSKSLNLNNEGLAKAQELKKVLAQIEAQIFSSWSEEKIQEFDSKLQLIVNNLVTDEV</sequence>
<organism evidence="2 3">
    <name type="scientific">Lactobacillus johnsonii N6.2</name>
    <dbReference type="NCBI Taxonomy" id="1408186"/>
    <lineage>
        <taxon>Bacteria</taxon>
        <taxon>Bacillati</taxon>
        <taxon>Bacillota</taxon>
        <taxon>Bacilli</taxon>
        <taxon>Lactobacillales</taxon>
        <taxon>Lactobacillaceae</taxon>
        <taxon>Lactobacillus</taxon>
    </lineage>
</organism>
<dbReference type="PANTHER" id="PTHR33164">
    <property type="entry name" value="TRANSCRIPTIONAL REGULATOR, MARR FAMILY"/>
    <property type="match status" value="1"/>
</dbReference>
<evidence type="ECO:0000313" key="3">
    <source>
        <dbReference type="Proteomes" id="UP000018522"/>
    </source>
</evidence>
<name>A0A7D9N6K5_LACJH</name>
<evidence type="ECO:0000313" key="2">
    <source>
        <dbReference type="EMBL" id="AHA97374.1"/>
    </source>
</evidence>
<dbReference type="SUPFAM" id="SSF46785">
    <property type="entry name" value="Winged helix' DNA-binding domain"/>
    <property type="match status" value="1"/>
</dbReference>
<dbReference type="PANTHER" id="PTHR33164:SF43">
    <property type="entry name" value="HTH-TYPE TRANSCRIPTIONAL REPRESSOR YETL"/>
    <property type="match status" value="1"/>
</dbReference>
<dbReference type="InterPro" id="IPR039422">
    <property type="entry name" value="MarR/SlyA-like"/>
</dbReference>
<evidence type="ECO:0000259" key="1">
    <source>
        <dbReference type="SMART" id="SM00347"/>
    </source>
</evidence>
<dbReference type="InterPro" id="IPR036390">
    <property type="entry name" value="WH_DNA-bd_sf"/>
</dbReference>
<protein>
    <submittedName>
        <fullName evidence="2">MarR family transcriptional regulator</fullName>
    </submittedName>
</protein>
<dbReference type="InterPro" id="IPR000835">
    <property type="entry name" value="HTH_MarR-typ"/>
</dbReference>
<gene>
    <name evidence="2" type="ORF">T285_04885</name>
</gene>
<accession>A0A7D9N6K5</accession>
<dbReference type="EMBL" id="CP006811">
    <property type="protein sequence ID" value="AHA97374.1"/>
    <property type="molecule type" value="Genomic_DNA"/>
</dbReference>
<dbReference type="Proteomes" id="UP000018522">
    <property type="component" value="Chromosome"/>
</dbReference>
<proteinExistence type="predicted"/>
<dbReference type="Gene3D" id="1.10.10.10">
    <property type="entry name" value="Winged helix-like DNA-binding domain superfamily/Winged helix DNA-binding domain"/>
    <property type="match status" value="1"/>
</dbReference>
<dbReference type="AlphaFoldDB" id="A0A7D9N6K5"/>
<dbReference type="Pfam" id="PF12802">
    <property type="entry name" value="MarR_2"/>
    <property type="match status" value="1"/>
</dbReference>
<feature type="domain" description="HTH marR-type" evidence="1">
    <location>
        <begin position="20"/>
        <end position="121"/>
    </location>
</feature>
<reference evidence="2 3" key="1">
    <citation type="journal article" date="2014" name="Genome Announc.">
        <title>Complete Genome Sequences of Lactobacillus johnsonii Strain N6.2 and Lactobacillus reuteri Strain TD1.</title>
        <authorList>
            <person name="Leonard M.T."/>
            <person name="Valladares R.B."/>
            <person name="Ardissone A."/>
            <person name="Gonzalez C.F."/>
            <person name="Lorca G.L."/>
            <person name="Triplett E.W."/>
        </authorList>
    </citation>
    <scope>NUCLEOTIDE SEQUENCE [LARGE SCALE GENOMIC DNA]</scope>
    <source>
        <strain evidence="2 3">N6.2</strain>
    </source>
</reference>
<dbReference type="GO" id="GO:0006950">
    <property type="term" value="P:response to stress"/>
    <property type="evidence" value="ECO:0007669"/>
    <property type="project" value="TreeGrafter"/>
</dbReference>
<dbReference type="GO" id="GO:0003700">
    <property type="term" value="F:DNA-binding transcription factor activity"/>
    <property type="evidence" value="ECO:0007669"/>
    <property type="project" value="InterPro"/>
</dbReference>